<dbReference type="InterPro" id="IPR018114">
    <property type="entry name" value="TRYPSIN_HIS"/>
</dbReference>
<proteinExistence type="predicted"/>
<dbReference type="AlphaFoldDB" id="A0A6M1R5I6"/>
<dbReference type="InterPro" id="IPR009003">
    <property type="entry name" value="Peptidase_S1_PA"/>
</dbReference>
<dbReference type="Gene3D" id="2.40.10.10">
    <property type="entry name" value="Trypsin-like serine proteases"/>
    <property type="match status" value="2"/>
</dbReference>
<dbReference type="PROSITE" id="PS00134">
    <property type="entry name" value="TRYPSIN_HIS"/>
    <property type="match status" value="1"/>
</dbReference>
<feature type="domain" description="Peptidase S1" evidence="2">
    <location>
        <begin position="218"/>
        <end position="386"/>
    </location>
</feature>
<reference evidence="3 4" key="1">
    <citation type="submission" date="2020-02" db="EMBL/GenBank/DDBJ databases">
        <title>Whole-genome analyses of novel actinobacteria.</title>
        <authorList>
            <person name="Sahin N."/>
        </authorList>
    </citation>
    <scope>NUCLEOTIDE SEQUENCE [LARGE SCALE GENOMIC DNA]</scope>
    <source>
        <strain evidence="3 4">KC13</strain>
    </source>
</reference>
<dbReference type="InterPro" id="IPR001254">
    <property type="entry name" value="Trypsin_dom"/>
</dbReference>
<dbReference type="GO" id="GO:0004252">
    <property type="term" value="F:serine-type endopeptidase activity"/>
    <property type="evidence" value="ECO:0007669"/>
    <property type="project" value="InterPro"/>
</dbReference>
<dbReference type="GO" id="GO:0006508">
    <property type="term" value="P:proteolysis"/>
    <property type="evidence" value="ECO:0007669"/>
    <property type="project" value="UniProtKB-KW"/>
</dbReference>
<sequence length="404" mass="42966">MRFRRGLGLNASDEALARAANADNDAEREFGVPLTDDELSELLRRDQVIRDDAPTARKTVVDSFGGHMLSGVWMDNIGGGLLTVAVTGSPQAVREKLAKVVDHPTRLRVVVRPHSIVALEQIVTDLRAAASKDGRNLSGMRLDERTNRIQVATTDDIEETRRWIAETVGAGAPVDVEPGEVAPVGTKSNNSPPLRGGQRIDSLDGWTCTSGFTARGPNGYYVLTAGHCSKADVYWDQVGTPIGIADRSDVTGTDVLRIPVIVGTALTNEVTLAYTTGLDAYARYQTITSSQASSSDFVGQVSCITGQNFSDLRCGEIITRSFDVSVRDSDGRLVSYTNGREVDADCSGGDSGGPALRSGQARGIVSVKVARPTANDTCVYVHIDSAMSQIGVTDVLVAGPVLET</sequence>
<evidence type="ECO:0000313" key="3">
    <source>
        <dbReference type="EMBL" id="NGN91727.1"/>
    </source>
</evidence>
<dbReference type="EMBL" id="JAALAA010000002">
    <property type="protein sequence ID" value="NGN91727.1"/>
    <property type="molecule type" value="Genomic_DNA"/>
</dbReference>
<keyword evidence="4" id="KW-1185">Reference proteome</keyword>
<feature type="region of interest" description="Disordered" evidence="1">
    <location>
        <begin position="174"/>
        <end position="198"/>
    </location>
</feature>
<keyword evidence="3" id="KW-0378">Hydrolase</keyword>
<dbReference type="InterPro" id="IPR043504">
    <property type="entry name" value="Peptidase_S1_PA_chymotrypsin"/>
</dbReference>
<accession>A0A6M1R5I6</accession>
<comment type="caution">
    <text evidence="3">The sequence shown here is derived from an EMBL/GenBank/DDBJ whole genome shotgun (WGS) entry which is preliminary data.</text>
</comment>
<dbReference type="SUPFAM" id="SSF50494">
    <property type="entry name" value="Trypsin-like serine proteases"/>
    <property type="match status" value="1"/>
</dbReference>
<protein>
    <submittedName>
        <fullName evidence="3">Trypsin-like serine protease</fullName>
    </submittedName>
</protein>
<dbReference type="Pfam" id="PF00089">
    <property type="entry name" value="Trypsin"/>
    <property type="match status" value="1"/>
</dbReference>
<name>A0A6M1R5I6_9ACTN</name>
<dbReference type="CDD" id="cd21112">
    <property type="entry name" value="alphaLP-like"/>
    <property type="match status" value="1"/>
</dbReference>
<keyword evidence="3" id="KW-0645">Protease</keyword>
<evidence type="ECO:0000259" key="2">
    <source>
        <dbReference type="Pfam" id="PF00089"/>
    </source>
</evidence>
<organism evidence="3 4">
    <name type="scientific">Nocardioides turkmenicus</name>
    <dbReference type="NCBI Taxonomy" id="2711220"/>
    <lineage>
        <taxon>Bacteria</taxon>
        <taxon>Bacillati</taxon>
        <taxon>Actinomycetota</taxon>
        <taxon>Actinomycetes</taxon>
        <taxon>Propionibacteriales</taxon>
        <taxon>Nocardioidaceae</taxon>
        <taxon>Nocardioides</taxon>
    </lineage>
</organism>
<dbReference type="Proteomes" id="UP000483261">
    <property type="component" value="Unassembled WGS sequence"/>
</dbReference>
<evidence type="ECO:0000256" key="1">
    <source>
        <dbReference type="SAM" id="MobiDB-lite"/>
    </source>
</evidence>
<gene>
    <name evidence="3" type="ORF">G5C66_03095</name>
</gene>
<dbReference type="RefSeq" id="WP_165109488.1">
    <property type="nucleotide sequence ID" value="NZ_JAALAA010000002.1"/>
</dbReference>
<evidence type="ECO:0000313" key="4">
    <source>
        <dbReference type="Proteomes" id="UP000483261"/>
    </source>
</evidence>